<name>A0A164VXB6_DAUCS</name>
<feature type="domain" description="Peptidase M3A/M3B catalytic" evidence="10">
    <location>
        <begin position="230"/>
        <end position="490"/>
    </location>
</feature>
<dbReference type="GO" id="GO:0006508">
    <property type="term" value="P:proteolysis"/>
    <property type="evidence" value="ECO:0007669"/>
    <property type="project" value="UniProtKB-KW"/>
</dbReference>
<evidence type="ECO:0000259" key="10">
    <source>
        <dbReference type="Pfam" id="PF01432"/>
    </source>
</evidence>
<dbReference type="EC" id="3.4.24.70" evidence="8"/>
<evidence type="ECO:0000256" key="3">
    <source>
        <dbReference type="ARBA" id="ARBA00022723"/>
    </source>
</evidence>
<dbReference type="FunFam" id="3.40.390.10:FF:000009">
    <property type="entry name" value="Oligopeptidase A"/>
    <property type="match status" value="1"/>
</dbReference>
<dbReference type="InterPro" id="IPR045666">
    <property type="entry name" value="OpdA_N"/>
</dbReference>
<protein>
    <recommendedName>
        <fullName evidence="8">oligopeptidase A</fullName>
        <ecNumber evidence="8">3.4.24.70</ecNumber>
    </recommendedName>
</protein>
<reference evidence="12" key="1">
    <citation type="journal article" date="2016" name="Nat. Genet.">
        <title>A high-quality carrot genome assembly provides new insights into carotenoid accumulation and asterid genome evolution.</title>
        <authorList>
            <person name="Iorizzo M."/>
            <person name="Ellison S."/>
            <person name="Senalik D."/>
            <person name="Zeng P."/>
            <person name="Satapoomin P."/>
            <person name="Huang J."/>
            <person name="Bowman M."/>
            <person name="Iovene M."/>
            <person name="Sanseverino W."/>
            <person name="Cavagnaro P."/>
            <person name="Yildiz M."/>
            <person name="Macko-Podgorni A."/>
            <person name="Moranska E."/>
            <person name="Grzebelus E."/>
            <person name="Grzebelus D."/>
            <person name="Ashrafi H."/>
            <person name="Zheng Z."/>
            <person name="Cheng S."/>
            <person name="Spooner D."/>
            <person name="Van Deynze A."/>
            <person name="Simon P."/>
        </authorList>
    </citation>
    <scope>NUCLEOTIDE SEQUENCE [LARGE SCALE GENOMIC DNA]</scope>
    <source>
        <tissue evidence="12">Leaf</tissue>
    </source>
</reference>
<evidence type="ECO:0000256" key="9">
    <source>
        <dbReference type="RuleBase" id="RU003435"/>
    </source>
</evidence>
<dbReference type="Pfam" id="PF01432">
    <property type="entry name" value="Peptidase_M3"/>
    <property type="match status" value="2"/>
</dbReference>
<dbReference type="Pfam" id="PF19310">
    <property type="entry name" value="TOP_N"/>
    <property type="match status" value="1"/>
</dbReference>
<feature type="domain" description="Peptidase M3A/M3B catalytic" evidence="10">
    <location>
        <begin position="494"/>
        <end position="559"/>
    </location>
</feature>
<dbReference type="GO" id="GO:0046872">
    <property type="term" value="F:metal ion binding"/>
    <property type="evidence" value="ECO:0007669"/>
    <property type="project" value="UniProtKB-UniRule"/>
</dbReference>
<dbReference type="FunFam" id="1.10.1370.40:FF:000005">
    <property type="entry name" value="Organellar oligopeptidase A, chloroplastic/mitochondrial"/>
    <property type="match status" value="1"/>
</dbReference>
<accession>A0A164VXB6</accession>
<dbReference type="SUPFAM" id="SSF55486">
    <property type="entry name" value="Metalloproteases ('zincins'), catalytic domain"/>
    <property type="match status" value="1"/>
</dbReference>
<dbReference type="Gene3D" id="1.10.1370.10">
    <property type="entry name" value="Neurolysin, domain 3"/>
    <property type="match status" value="2"/>
</dbReference>
<dbReference type="InterPro" id="IPR024079">
    <property type="entry name" value="MetalloPept_cat_dom_sf"/>
</dbReference>
<dbReference type="AlphaFoldDB" id="A0A164VXB6"/>
<organism evidence="12">
    <name type="scientific">Daucus carota subsp. sativus</name>
    <name type="common">Carrot</name>
    <dbReference type="NCBI Taxonomy" id="79200"/>
    <lineage>
        <taxon>Eukaryota</taxon>
        <taxon>Viridiplantae</taxon>
        <taxon>Streptophyta</taxon>
        <taxon>Embryophyta</taxon>
        <taxon>Tracheophyta</taxon>
        <taxon>Spermatophyta</taxon>
        <taxon>Magnoliopsida</taxon>
        <taxon>eudicotyledons</taxon>
        <taxon>Gunneridae</taxon>
        <taxon>Pentapetalae</taxon>
        <taxon>asterids</taxon>
        <taxon>campanulids</taxon>
        <taxon>Apiales</taxon>
        <taxon>Apiaceae</taxon>
        <taxon>Apioideae</taxon>
        <taxon>Scandiceae</taxon>
        <taxon>Daucinae</taxon>
        <taxon>Daucus</taxon>
        <taxon>Daucus sect. Daucus</taxon>
    </lineage>
</organism>
<dbReference type="PANTHER" id="PTHR11804">
    <property type="entry name" value="PROTEASE M3 THIMET OLIGOPEPTIDASE-RELATED"/>
    <property type="match status" value="1"/>
</dbReference>
<comment type="similarity">
    <text evidence="1 9">Belongs to the peptidase M3 family.</text>
</comment>
<dbReference type="Gene3D" id="3.40.390.10">
    <property type="entry name" value="Collagenase (Catalytic Domain)"/>
    <property type="match status" value="1"/>
</dbReference>
<dbReference type="PANTHER" id="PTHR11804:SF83">
    <property type="entry name" value="LD37516P"/>
    <property type="match status" value="1"/>
</dbReference>
<evidence type="ECO:0000259" key="11">
    <source>
        <dbReference type="Pfam" id="PF19310"/>
    </source>
</evidence>
<keyword evidence="2 9" id="KW-0645">Protease</keyword>
<dbReference type="InterPro" id="IPR034005">
    <property type="entry name" value="M3A_DCP"/>
</dbReference>
<evidence type="ECO:0000256" key="6">
    <source>
        <dbReference type="ARBA" id="ARBA00023049"/>
    </source>
</evidence>
<keyword evidence="6 9" id="KW-0482">Metalloprotease</keyword>
<dbReference type="EMBL" id="LNRQ01000006">
    <property type="protein sequence ID" value="KZM90994.1"/>
    <property type="molecule type" value="Genomic_DNA"/>
</dbReference>
<gene>
    <name evidence="12" type="ORF">DCAR_021641</name>
</gene>
<evidence type="ECO:0000256" key="8">
    <source>
        <dbReference type="ARBA" id="ARBA00026100"/>
    </source>
</evidence>
<dbReference type="OMA" id="KIRTASW"/>
<sequence>MSGIDGDNPLLKDFYFPPFDSMQAHHVRPGVAALLNKLENELAELESSVEPSWPKLVESLEKLVDRLEVIWGAVNHLKAVKDNPQLRTAIEEIQSEKVKFELKLGQSLPIYNAFKAIKESTSWDTLSEARKRIVESQIKVAVLNGISLEDEKRDQFNKIEQELVKLSEKFEEHVLDATKKFEKLITEKKEIEGLPATALGLGAQTAVSKGHKNATAEDGPWVITLDDPNMEELKQFSKDQGALEADDLTHWDTTFWSERLRESKYEINEEQLRPYFSFPKVMHGLFNLAKTLFGVAIEAADGLAPVWNNDVKFYCVKDSSGSPIAYFYFDPYSRPFEKRGGAWMDEVVARSRVMSRDGAPARLPVAHMVCNQMPPVGDKPSLMTFEEVETVFHEFGHALQHLLTKEDEGLVAGVRGIEWDAVELPSQFMENWCYHRDTLMSIAKHYETGESLPEDIYSKLLAARTFRAGSYSLRQIRSASLDLELHTKYVPGGWAEVQSADAFSAFEDAGLDDIKAVKETGKKFRETILALGGGKAPLDVFVEFRGREPSPESLLRHNGLLAVSV</sequence>
<dbReference type="GO" id="GO:0005829">
    <property type="term" value="C:cytosol"/>
    <property type="evidence" value="ECO:0007669"/>
    <property type="project" value="UniProtKB-ARBA"/>
</dbReference>
<dbReference type="InterPro" id="IPR001567">
    <property type="entry name" value="Pept_M3A_M3B_dom"/>
</dbReference>
<evidence type="ECO:0000313" key="12">
    <source>
        <dbReference type="EMBL" id="KZM90994.1"/>
    </source>
</evidence>
<dbReference type="Gramene" id="KZM90994">
    <property type="protein sequence ID" value="KZM90994"/>
    <property type="gene ID" value="DCAR_021641"/>
</dbReference>
<evidence type="ECO:0000256" key="7">
    <source>
        <dbReference type="ARBA" id="ARBA00024603"/>
    </source>
</evidence>
<evidence type="ECO:0000256" key="4">
    <source>
        <dbReference type="ARBA" id="ARBA00022801"/>
    </source>
</evidence>
<dbReference type="GO" id="GO:0006518">
    <property type="term" value="P:peptide metabolic process"/>
    <property type="evidence" value="ECO:0007669"/>
    <property type="project" value="TreeGrafter"/>
</dbReference>
<keyword evidence="5 9" id="KW-0862">Zinc</keyword>
<proteinExistence type="inferred from homology"/>
<dbReference type="InterPro" id="IPR024077">
    <property type="entry name" value="Neurolysin/TOP_dom2"/>
</dbReference>
<dbReference type="CDD" id="cd06456">
    <property type="entry name" value="M3A_DCP"/>
    <property type="match status" value="1"/>
</dbReference>
<keyword evidence="3 9" id="KW-0479">Metal-binding</keyword>
<dbReference type="GO" id="GO:0009507">
    <property type="term" value="C:chloroplast"/>
    <property type="evidence" value="ECO:0007669"/>
    <property type="project" value="TreeGrafter"/>
</dbReference>
<evidence type="ECO:0000256" key="2">
    <source>
        <dbReference type="ARBA" id="ARBA00022670"/>
    </source>
</evidence>
<feature type="domain" description="Oligopeptidase A N-terminal" evidence="11">
    <location>
        <begin position="32"/>
        <end position="153"/>
    </location>
</feature>
<dbReference type="InterPro" id="IPR045090">
    <property type="entry name" value="Pept_M3A_M3B"/>
</dbReference>
<keyword evidence="4 9" id="KW-0378">Hydrolase</keyword>
<comment type="caution">
    <text evidence="12">The sequence shown here is derived from an EMBL/GenBank/DDBJ whole genome shotgun (WGS) entry which is preliminary data.</text>
</comment>
<comment type="cofactor">
    <cofactor evidence="9">
        <name>Zn(2+)</name>
        <dbReference type="ChEBI" id="CHEBI:29105"/>
    </cofactor>
    <text evidence="9">Binds 1 zinc ion.</text>
</comment>
<evidence type="ECO:0000256" key="5">
    <source>
        <dbReference type="ARBA" id="ARBA00022833"/>
    </source>
</evidence>
<evidence type="ECO:0000256" key="1">
    <source>
        <dbReference type="ARBA" id="ARBA00006040"/>
    </source>
</evidence>
<dbReference type="GO" id="GO:0004222">
    <property type="term" value="F:metalloendopeptidase activity"/>
    <property type="evidence" value="ECO:0007669"/>
    <property type="project" value="UniProtKB-EC"/>
</dbReference>
<comment type="catalytic activity">
    <reaction evidence="7">
        <text>Hydrolysis of oligopeptides, with broad specificity. Gly or Ala commonly occur as P1 or P1' residues, but more distant residues are also important, as is shown by the fact that Z-Gly-Pro-Gly-|-Gly-Pro-Ala is cleaved, but not Z-(Gly)(5).</text>
        <dbReference type="EC" id="3.4.24.70"/>
    </reaction>
</comment>
<dbReference type="Gene3D" id="1.10.1370.40">
    <property type="match status" value="1"/>
</dbReference>